<dbReference type="SUPFAM" id="SSF53254">
    <property type="entry name" value="Phosphoglycerate mutase-like"/>
    <property type="match status" value="1"/>
</dbReference>
<protein>
    <recommendedName>
        <fullName evidence="3">Phosphoglycerate mutase</fullName>
    </recommendedName>
</protein>
<keyword evidence="2" id="KW-1185">Reference proteome</keyword>
<dbReference type="EMBL" id="AQQZ01000003">
    <property type="protein sequence ID" value="KNG94012.1"/>
    <property type="molecule type" value="Genomic_DNA"/>
</dbReference>
<proteinExistence type="predicted"/>
<gene>
    <name evidence="1" type="ORF">ATO11_07060</name>
</gene>
<dbReference type="OrthoDB" id="8347407at2"/>
<dbReference type="STRING" id="1317121.ATO11_07060"/>
<reference evidence="1 2" key="1">
    <citation type="journal article" date="2015" name="Int. J. Syst. Evol. Microbiol.">
        <title>Aestuariivita atlantica sp. nov., isolated from deep sea sediment of the Atlantic Ocean.</title>
        <authorList>
            <person name="Li G."/>
            <person name="Lai Q."/>
            <person name="Du Y."/>
            <person name="Liu X."/>
            <person name="Sun F."/>
            <person name="Shao Z."/>
        </authorList>
    </citation>
    <scope>NUCLEOTIDE SEQUENCE [LARGE SCALE GENOMIC DNA]</scope>
    <source>
        <strain evidence="1 2">22II-S11-z3</strain>
    </source>
</reference>
<dbReference type="CDD" id="cd07067">
    <property type="entry name" value="HP_PGM_like"/>
    <property type="match status" value="1"/>
</dbReference>
<name>A0A0L1JQM6_9RHOB</name>
<sequence length="195" mass="20666">MPAPRATTLLMIRHAPVVAPDRLSGRRDVEADVSDTAQARAVAAFCGTPDLIVRSPATRCAQTSEALWPGVEAEVDARLWEQSFGEWEGDWLADMPDLGPLSLAQLAAHQPPEGESFLQVTDRIAPALRDLMARGGRIAVVSHAGVIRASLGLALVEPPAGLAFAVGNWSVTELQGLPDGPMAIARVNWSPHDAA</sequence>
<comment type="caution">
    <text evidence="1">The sequence shown here is derived from an EMBL/GenBank/DDBJ whole genome shotgun (WGS) entry which is preliminary data.</text>
</comment>
<evidence type="ECO:0008006" key="3">
    <source>
        <dbReference type="Google" id="ProtNLM"/>
    </source>
</evidence>
<dbReference type="Pfam" id="PF00300">
    <property type="entry name" value="His_Phos_1"/>
    <property type="match status" value="1"/>
</dbReference>
<dbReference type="RefSeq" id="WP_082176199.1">
    <property type="nucleotide sequence ID" value="NZ_AQQZ01000003.1"/>
</dbReference>
<organism evidence="1 2">
    <name type="scientific">Pseudaestuariivita atlantica</name>
    <dbReference type="NCBI Taxonomy" id="1317121"/>
    <lineage>
        <taxon>Bacteria</taxon>
        <taxon>Pseudomonadati</taxon>
        <taxon>Pseudomonadota</taxon>
        <taxon>Alphaproteobacteria</taxon>
        <taxon>Rhodobacterales</taxon>
        <taxon>Paracoccaceae</taxon>
        <taxon>Pseudaestuariivita</taxon>
    </lineage>
</organism>
<dbReference type="InterPro" id="IPR029033">
    <property type="entry name" value="His_PPase_superfam"/>
</dbReference>
<dbReference type="Proteomes" id="UP000036938">
    <property type="component" value="Unassembled WGS sequence"/>
</dbReference>
<dbReference type="AlphaFoldDB" id="A0A0L1JQM6"/>
<dbReference type="SMART" id="SM00855">
    <property type="entry name" value="PGAM"/>
    <property type="match status" value="1"/>
</dbReference>
<evidence type="ECO:0000313" key="1">
    <source>
        <dbReference type="EMBL" id="KNG94012.1"/>
    </source>
</evidence>
<dbReference type="InterPro" id="IPR013078">
    <property type="entry name" value="His_Pase_superF_clade-1"/>
</dbReference>
<accession>A0A0L1JQM6</accession>
<dbReference type="Gene3D" id="3.40.50.1240">
    <property type="entry name" value="Phosphoglycerate mutase-like"/>
    <property type="match status" value="1"/>
</dbReference>
<evidence type="ECO:0000313" key="2">
    <source>
        <dbReference type="Proteomes" id="UP000036938"/>
    </source>
</evidence>